<gene>
    <name evidence="1" type="ORF">DCHRY22_LOCUS13365</name>
</gene>
<dbReference type="Proteomes" id="UP000789524">
    <property type="component" value="Unassembled WGS sequence"/>
</dbReference>
<sequence>MRIFQKMEGDVNCVVWDASLVLAKYLETMCQTKPEFLSGLRVLELGSGLGVVGLTAATLGAQVTLTDLPEALPLLRLNLSENKSKIASMGGYAIAESLALLPLIETLQCLNHTLKQKPTIYLTQELRDSEIQKKLWNDFYEKLNEYFYIEKIPEEQQHVNYRSPDILLLKIIKK</sequence>
<dbReference type="EMBL" id="CAKASE010000079">
    <property type="protein sequence ID" value="CAG9579809.1"/>
    <property type="molecule type" value="Genomic_DNA"/>
</dbReference>
<organism evidence="1 2">
    <name type="scientific">Danaus chrysippus</name>
    <name type="common">African queen</name>
    <dbReference type="NCBI Taxonomy" id="151541"/>
    <lineage>
        <taxon>Eukaryota</taxon>
        <taxon>Metazoa</taxon>
        <taxon>Ecdysozoa</taxon>
        <taxon>Arthropoda</taxon>
        <taxon>Hexapoda</taxon>
        <taxon>Insecta</taxon>
        <taxon>Pterygota</taxon>
        <taxon>Neoptera</taxon>
        <taxon>Endopterygota</taxon>
        <taxon>Lepidoptera</taxon>
        <taxon>Glossata</taxon>
        <taxon>Ditrysia</taxon>
        <taxon>Papilionoidea</taxon>
        <taxon>Nymphalidae</taxon>
        <taxon>Danainae</taxon>
        <taxon>Danaini</taxon>
        <taxon>Danaina</taxon>
        <taxon>Danaus</taxon>
        <taxon>Anosia</taxon>
    </lineage>
</organism>
<dbReference type="PANTHER" id="PTHR14614:SF44">
    <property type="entry name" value="PROTEIN N-LYSINE METHYLTRANSFERASE METTL21D"/>
    <property type="match status" value="1"/>
</dbReference>
<dbReference type="GO" id="GO:0005829">
    <property type="term" value="C:cytosol"/>
    <property type="evidence" value="ECO:0007669"/>
    <property type="project" value="TreeGrafter"/>
</dbReference>
<evidence type="ECO:0000313" key="2">
    <source>
        <dbReference type="Proteomes" id="UP000789524"/>
    </source>
</evidence>
<dbReference type="AlphaFoldDB" id="A0A8J2R0M5"/>
<proteinExistence type="predicted"/>
<accession>A0A8J2R0M5</accession>
<dbReference type="SUPFAM" id="SSF53335">
    <property type="entry name" value="S-adenosyl-L-methionine-dependent methyltransferases"/>
    <property type="match status" value="1"/>
</dbReference>
<dbReference type="GO" id="GO:0032991">
    <property type="term" value="C:protein-containing complex"/>
    <property type="evidence" value="ECO:0007669"/>
    <property type="project" value="TreeGrafter"/>
</dbReference>
<dbReference type="InterPro" id="IPR029063">
    <property type="entry name" value="SAM-dependent_MTases_sf"/>
</dbReference>
<dbReference type="OrthoDB" id="413520at2759"/>
<dbReference type="InterPro" id="IPR019410">
    <property type="entry name" value="Methyltransf_16"/>
</dbReference>
<evidence type="ECO:0000313" key="1">
    <source>
        <dbReference type="EMBL" id="CAG9579809.1"/>
    </source>
</evidence>
<name>A0A8J2R0M5_9NEOP</name>
<keyword evidence="2" id="KW-1185">Reference proteome</keyword>
<protein>
    <submittedName>
        <fullName evidence="1">(African queen) hypothetical protein</fullName>
    </submittedName>
</protein>
<comment type="caution">
    <text evidence="1">The sequence shown here is derived from an EMBL/GenBank/DDBJ whole genome shotgun (WGS) entry which is preliminary data.</text>
</comment>
<dbReference type="Gene3D" id="3.40.50.150">
    <property type="entry name" value="Vaccinia Virus protein VP39"/>
    <property type="match status" value="2"/>
</dbReference>
<dbReference type="PANTHER" id="PTHR14614">
    <property type="entry name" value="HEPATOCELLULAR CARCINOMA-ASSOCIATED ANTIGEN"/>
    <property type="match status" value="1"/>
</dbReference>
<dbReference type="Pfam" id="PF10294">
    <property type="entry name" value="Methyltransf_16"/>
    <property type="match status" value="1"/>
</dbReference>
<reference evidence="1" key="1">
    <citation type="submission" date="2021-09" db="EMBL/GenBank/DDBJ databases">
        <authorList>
            <person name="Martin H S."/>
        </authorList>
    </citation>
    <scope>NUCLEOTIDE SEQUENCE</scope>
</reference>